<evidence type="ECO:0000313" key="7">
    <source>
        <dbReference type="Proteomes" id="UP000318384"/>
    </source>
</evidence>
<dbReference type="EC" id="1.14.13.50" evidence="6"/>
<dbReference type="InterPro" id="IPR036188">
    <property type="entry name" value="FAD/NAD-bd_sf"/>
</dbReference>
<dbReference type="InterPro" id="IPR002938">
    <property type="entry name" value="FAD-bd"/>
</dbReference>
<dbReference type="Gene3D" id="3.30.70.2450">
    <property type="match status" value="1"/>
</dbReference>
<feature type="domain" description="FAD-binding" evidence="5">
    <location>
        <begin position="12"/>
        <end position="342"/>
    </location>
</feature>
<evidence type="ECO:0000256" key="4">
    <source>
        <dbReference type="ARBA" id="ARBA00022827"/>
    </source>
</evidence>
<accession>A0A517WYS4</accession>
<dbReference type="PANTHER" id="PTHR43004">
    <property type="entry name" value="TRK SYSTEM POTASSIUM UPTAKE PROTEIN"/>
    <property type="match status" value="1"/>
</dbReference>
<dbReference type="Gene3D" id="3.50.50.60">
    <property type="entry name" value="FAD/NAD(P)-binding domain"/>
    <property type="match status" value="1"/>
</dbReference>
<dbReference type="Pfam" id="PF01494">
    <property type="entry name" value="FAD_binding_3"/>
    <property type="match status" value="1"/>
</dbReference>
<sequence length="551" mass="60937">MNTEISLPQKNRVLIVGAGPTGLSLAVELARRQIDCLLVDRRPEPLPLDRATVIHSRSLEVLESMGVLGSFLERGHIMRGFNLFAYGQKIATVKFDSLDCRHPYDLNLSENETEDILTNHLIELGGAVTRGWELSKIEQTETEVKASLRSTDGIEHTVTSDWLVGADGIHSRVREAIGIEIAGHRYPVQWGVIDGHLKNWQHEPDLAAIQLENPALNPVPLPEGRWRVYFRAEDNTESAEILESINQGLDQLSPGASLVEPDQPMLYHAHCQLSGHYRSNRVLLAGDAAHACSPIEGHGMNTGIQDSFNLGWKLALVANGKANENLLDSYELERRPVAAAVAATGDAAEELRDVPNDPAAVERVKRTFCAILCSSRGQNQIALDESELEFHYRDSPIVSGYHSAGREARQKWLGVLPGDRMPDAGPLEMRGDKTELRLNQLSQTEGHVLLWMSADQSDIPERGEFEMAMQPIGGSFWIISTTLPPDTLSLSPMMDHWLYDIDGDVHARLGVIDPTLFVIRPDGHVAFRSEPPDLANVSSFIDELLTQGRLS</sequence>
<name>A0A517WYS4_9PLAN</name>
<dbReference type="InterPro" id="IPR036249">
    <property type="entry name" value="Thioredoxin-like_sf"/>
</dbReference>
<keyword evidence="4" id="KW-0274">FAD</keyword>
<dbReference type="RefSeq" id="WP_145178018.1">
    <property type="nucleotide sequence ID" value="NZ_CP037422.1"/>
</dbReference>
<proteinExistence type="inferred from homology"/>
<evidence type="ECO:0000259" key="5">
    <source>
        <dbReference type="Pfam" id="PF01494"/>
    </source>
</evidence>
<keyword evidence="6" id="KW-0503">Monooxygenase</keyword>
<comment type="similarity">
    <text evidence="2">Belongs to the PheA/TfdB FAD monooxygenase family.</text>
</comment>
<dbReference type="EMBL" id="CP037422">
    <property type="protein sequence ID" value="QDU10405.1"/>
    <property type="molecule type" value="Genomic_DNA"/>
</dbReference>
<evidence type="ECO:0000256" key="1">
    <source>
        <dbReference type="ARBA" id="ARBA00001974"/>
    </source>
</evidence>
<dbReference type="AlphaFoldDB" id="A0A517WYS4"/>
<dbReference type="PRINTS" id="PR00420">
    <property type="entry name" value="RNGMNOXGNASE"/>
</dbReference>
<dbReference type="GO" id="GO:0071949">
    <property type="term" value="F:FAD binding"/>
    <property type="evidence" value="ECO:0007669"/>
    <property type="project" value="InterPro"/>
</dbReference>
<keyword evidence="3" id="KW-0285">Flavoprotein</keyword>
<dbReference type="Gene3D" id="3.40.30.120">
    <property type="match status" value="1"/>
</dbReference>
<protein>
    <submittedName>
        <fullName evidence="6">Pentachlorophenol 4-monooxygenase</fullName>
        <ecNumber evidence="6">1.14.13.50</ecNumber>
    </submittedName>
</protein>
<evidence type="ECO:0000256" key="2">
    <source>
        <dbReference type="ARBA" id="ARBA00007801"/>
    </source>
</evidence>
<dbReference type="SUPFAM" id="SSF52833">
    <property type="entry name" value="Thioredoxin-like"/>
    <property type="match status" value="1"/>
</dbReference>
<evidence type="ECO:0000256" key="3">
    <source>
        <dbReference type="ARBA" id="ARBA00022630"/>
    </source>
</evidence>
<keyword evidence="7" id="KW-1185">Reference proteome</keyword>
<reference evidence="6 7" key="1">
    <citation type="submission" date="2019-03" db="EMBL/GenBank/DDBJ databases">
        <title>Deep-cultivation of Planctomycetes and their phenomic and genomic characterization uncovers novel biology.</title>
        <authorList>
            <person name="Wiegand S."/>
            <person name="Jogler M."/>
            <person name="Boedeker C."/>
            <person name="Pinto D."/>
            <person name="Vollmers J."/>
            <person name="Rivas-Marin E."/>
            <person name="Kohn T."/>
            <person name="Peeters S.H."/>
            <person name="Heuer A."/>
            <person name="Rast P."/>
            <person name="Oberbeckmann S."/>
            <person name="Bunk B."/>
            <person name="Jeske O."/>
            <person name="Meyerdierks A."/>
            <person name="Storesund J.E."/>
            <person name="Kallscheuer N."/>
            <person name="Luecker S."/>
            <person name="Lage O.M."/>
            <person name="Pohl T."/>
            <person name="Merkel B.J."/>
            <person name="Hornburger P."/>
            <person name="Mueller R.-W."/>
            <person name="Bruemmer F."/>
            <person name="Labrenz M."/>
            <person name="Spormann A.M."/>
            <person name="Op den Camp H."/>
            <person name="Overmann J."/>
            <person name="Amann R."/>
            <person name="Jetten M.S.M."/>
            <person name="Mascher T."/>
            <person name="Medema M.H."/>
            <person name="Devos D.P."/>
            <person name="Kaster A.-K."/>
            <person name="Ovreas L."/>
            <person name="Rohde M."/>
            <person name="Galperin M.Y."/>
            <person name="Jogler C."/>
        </authorList>
    </citation>
    <scope>NUCLEOTIDE SEQUENCE [LARGE SCALE GENOMIC DNA]</scope>
    <source>
        <strain evidence="6 7">V202</strain>
    </source>
</reference>
<dbReference type="SUPFAM" id="SSF51905">
    <property type="entry name" value="FAD/NAD(P)-binding domain"/>
    <property type="match status" value="1"/>
</dbReference>
<dbReference type="OrthoDB" id="9766816at2"/>
<gene>
    <name evidence="6" type="primary">pcpB</name>
    <name evidence="6" type="ORF">V202x_38040</name>
</gene>
<comment type="cofactor">
    <cofactor evidence="1">
        <name>FAD</name>
        <dbReference type="ChEBI" id="CHEBI:57692"/>
    </cofactor>
</comment>
<dbReference type="Proteomes" id="UP000318384">
    <property type="component" value="Chromosome"/>
</dbReference>
<dbReference type="PANTHER" id="PTHR43004:SF19">
    <property type="entry name" value="BINDING MONOOXYGENASE, PUTATIVE (JCVI)-RELATED"/>
    <property type="match status" value="1"/>
</dbReference>
<dbReference type="InterPro" id="IPR050641">
    <property type="entry name" value="RIFMO-like"/>
</dbReference>
<evidence type="ECO:0000313" key="6">
    <source>
        <dbReference type="EMBL" id="QDU10405.1"/>
    </source>
</evidence>
<keyword evidence="6" id="KW-0560">Oxidoreductase</keyword>
<organism evidence="6 7">
    <name type="scientific">Gimesia aquarii</name>
    <dbReference type="NCBI Taxonomy" id="2527964"/>
    <lineage>
        <taxon>Bacteria</taxon>
        <taxon>Pseudomonadati</taxon>
        <taxon>Planctomycetota</taxon>
        <taxon>Planctomycetia</taxon>
        <taxon>Planctomycetales</taxon>
        <taxon>Planctomycetaceae</taxon>
        <taxon>Gimesia</taxon>
    </lineage>
</organism>
<dbReference type="GO" id="GO:0018677">
    <property type="term" value="F:pentachlorophenol monooxygenase activity"/>
    <property type="evidence" value="ECO:0007669"/>
    <property type="project" value="UniProtKB-EC"/>
</dbReference>